<keyword evidence="7" id="KW-0256">Endoplasmic reticulum</keyword>
<evidence type="ECO:0000256" key="10">
    <source>
        <dbReference type="ARBA" id="ARBA00023136"/>
    </source>
</evidence>
<feature type="transmembrane region" description="Helical" evidence="12">
    <location>
        <begin position="211"/>
        <end position="229"/>
    </location>
</feature>
<dbReference type="Proteomes" id="UP000070444">
    <property type="component" value="Unassembled WGS sequence"/>
</dbReference>
<dbReference type="GO" id="GO:0005789">
    <property type="term" value="C:endoplasmic reticulum membrane"/>
    <property type="evidence" value="ECO:0007669"/>
    <property type="project" value="UniProtKB-SubCell"/>
</dbReference>
<evidence type="ECO:0000256" key="7">
    <source>
        <dbReference type="ARBA" id="ARBA00022824"/>
    </source>
</evidence>
<evidence type="ECO:0000256" key="2">
    <source>
        <dbReference type="ARBA" id="ARBA00004586"/>
    </source>
</evidence>
<evidence type="ECO:0000313" key="14">
    <source>
        <dbReference type="Proteomes" id="UP000070444"/>
    </source>
</evidence>
<evidence type="ECO:0000256" key="4">
    <source>
        <dbReference type="ARBA" id="ARBA00018354"/>
    </source>
</evidence>
<evidence type="ECO:0000256" key="12">
    <source>
        <dbReference type="SAM" id="Phobius"/>
    </source>
</evidence>
<evidence type="ECO:0000256" key="6">
    <source>
        <dbReference type="ARBA" id="ARBA00022692"/>
    </source>
</evidence>
<feature type="transmembrane region" description="Helical" evidence="12">
    <location>
        <begin position="179"/>
        <end position="204"/>
    </location>
</feature>
<accession>A0A137P045</accession>
<dbReference type="Pfam" id="PF12271">
    <property type="entry name" value="Chs7"/>
    <property type="match status" value="1"/>
</dbReference>
<dbReference type="PANTHER" id="PTHR35329:SF2">
    <property type="entry name" value="CHITIN SYNTHASE EXPORT CHAPERONE"/>
    <property type="match status" value="1"/>
</dbReference>
<evidence type="ECO:0000256" key="3">
    <source>
        <dbReference type="ARBA" id="ARBA00009274"/>
    </source>
</evidence>
<reference evidence="13 14" key="1">
    <citation type="journal article" date="2015" name="Genome Biol. Evol.">
        <title>Phylogenomic analyses indicate that early fungi evolved digesting cell walls of algal ancestors of land plants.</title>
        <authorList>
            <person name="Chang Y."/>
            <person name="Wang S."/>
            <person name="Sekimoto S."/>
            <person name="Aerts A.L."/>
            <person name="Choi C."/>
            <person name="Clum A."/>
            <person name="LaButti K.M."/>
            <person name="Lindquist E.A."/>
            <person name="Yee Ngan C."/>
            <person name="Ohm R.A."/>
            <person name="Salamov A.A."/>
            <person name="Grigoriev I.V."/>
            <person name="Spatafora J.W."/>
            <person name="Berbee M.L."/>
        </authorList>
    </citation>
    <scope>NUCLEOTIDE SEQUENCE [LARGE SCALE GENOMIC DNA]</scope>
    <source>
        <strain evidence="13 14">NRRL 28638</strain>
    </source>
</reference>
<dbReference type="OrthoDB" id="2189463at2759"/>
<evidence type="ECO:0000256" key="8">
    <source>
        <dbReference type="ARBA" id="ARBA00022927"/>
    </source>
</evidence>
<keyword evidence="11" id="KW-0961">Cell wall biogenesis/degradation</keyword>
<dbReference type="EMBL" id="KQ964578">
    <property type="protein sequence ID" value="KXN68397.1"/>
    <property type="molecule type" value="Genomic_DNA"/>
</dbReference>
<evidence type="ECO:0000313" key="13">
    <source>
        <dbReference type="EMBL" id="KXN68397.1"/>
    </source>
</evidence>
<dbReference type="InterPro" id="IPR022057">
    <property type="entry name" value="Chs7"/>
</dbReference>
<evidence type="ECO:0000256" key="5">
    <source>
        <dbReference type="ARBA" id="ARBA00022448"/>
    </source>
</evidence>
<dbReference type="AlphaFoldDB" id="A0A137P045"/>
<evidence type="ECO:0000256" key="1">
    <source>
        <dbReference type="ARBA" id="ARBA00004127"/>
    </source>
</evidence>
<feature type="transmembrane region" description="Helical" evidence="12">
    <location>
        <begin position="79"/>
        <end position="101"/>
    </location>
</feature>
<dbReference type="GO" id="GO:0015031">
    <property type="term" value="P:protein transport"/>
    <property type="evidence" value="ECO:0007669"/>
    <property type="project" value="UniProtKB-KW"/>
</dbReference>
<feature type="transmembrane region" description="Helical" evidence="12">
    <location>
        <begin position="146"/>
        <end position="167"/>
    </location>
</feature>
<comment type="similarity">
    <text evidence="3">Belongs to the CHS7 family.</text>
</comment>
<keyword evidence="6 12" id="KW-0812">Transmembrane</keyword>
<dbReference type="PANTHER" id="PTHR35329">
    <property type="entry name" value="CHITIN SYNTHASE EXPORT CHAPERONE"/>
    <property type="match status" value="1"/>
</dbReference>
<keyword evidence="9 12" id="KW-1133">Transmembrane helix</keyword>
<dbReference type="GO" id="GO:0006457">
    <property type="term" value="P:protein folding"/>
    <property type="evidence" value="ECO:0007669"/>
    <property type="project" value="TreeGrafter"/>
</dbReference>
<feature type="transmembrane region" description="Helical" evidence="12">
    <location>
        <begin position="50"/>
        <end position="67"/>
    </location>
</feature>
<keyword evidence="10 12" id="KW-0472">Membrane</keyword>
<gene>
    <name evidence="13" type="ORF">CONCODRAFT_166592</name>
</gene>
<feature type="transmembrane region" description="Helical" evidence="12">
    <location>
        <begin position="107"/>
        <end position="134"/>
    </location>
</feature>
<keyword evidence="14" id="KW-1185">Reference proteome</keyword>
<keyword evidence="8" id="KW-0653">Protein transport</keyword>
<protein>
    <recommendedName>
        <fullName evidence="4">Chitin synthase export chaperone</fullName>
    </recommendedName>
</protein>
<name>A0A137P045_CONC2</name>
<proteinExistence type="inferred from homology"/>
<feature type="transmembrane region" description="Helical" evidence="12">
    <location>
        <begin position="249"/>
        <end position="267"/>
    </location>
</feature>
<dbReference type="GO" id="GO:0071555">
    <property type="term" value="P:cell wall organization"/>
    <property type="evidence" value="ECO:0007669"/>
    <property type="project" value="UniProtKB-KW"/>
</dbReference>
<evidence type="ECO:0000256" key="9">
    <source>
        <dbReference type="ARBA" id="ARBA00022989"/>
    </source>
</evidence>
<sequence>MVQFGSYHDICEKSPLLVCPLVQETHGISQSCYTRTLEVGSLTLLEATTIPIYIITILMLGIMIYNIKSKYSAIGRKELATLFYIYFAMNFLEVFLVTGIVPIDSLAYQILVSFHFGGTTAFSVCLVLNGFVVFDLVREGSPLSLWIVRLASFSFFIISFSISFSTFRNVGPFKVDNPVGVWALHFVVNGILVLIFVISQLLYLFKLADDLWPLGALTISLFFYIFANVSLFKLSTSICEVGKHYLDGLFLYNICTLLSIMMLYKYWDGITYEDLEFSIGGSKFNSWELKKG</sequence>
<organism evidence="13 14">
    <name type="scientific">Conidiobolus coronatus (strain ATCC 28846 / CBS 209.66 / NRRL 28638)</name>
    <name type="common">Delacroixia coronata</name>
    <dbReference type="NCBI Taxonomy" id="796925"/>
    <lineage>
        <taxon>Eukaryota</taxon>
        <taxon>Fungi</taxon>
        <taxon>Fungi incertae sedis</taxon>
        <taxon>Zoopagomycota</taxon>
        <taxon>Entomophthoromycotina</taxon>
        <taxon>Entomophthoromycetes</taxon>
        <taxon>Entomophthorales</taxon>
        <taxon>Ancylistaceae</taxon>
        <taxon>Conidiobolus</taxon>
    </lineage>
</organism>
<keyword evidence="5" id="KW-0813">Transport</keyword>
<comment type="subcellular location">
    <subcellularLocation>
        <location evidence="1">Endomembrane system</location>
        <topology evidence="1">Multi-pass membrane protein</topology>
    </subcellularLocation>
    <subcellularLocation>
        <location evidence="2">Endoplasmic reticulum membrane</location>
    </subcellularLocation>
</comment>
<dbReference type="STRING" id="796925.A0A137P045"/>
<dbReference type="GO" id="GO:0051082">
    <property type="term" value="F:unfolded protein binding"/>
    <property type="evidence" value="ECO:0007669"/>
    <property type="project" value="TreeGrafter"/>
</dbReference>
<evidence type="ECO:0000256" key="11">
    <source>
        <dbReference type="ARBA" id="ARBA00023316"/>
    </source>
</evidence>